<dbReference type="InterPro" id="IPR027417">
    <property type="entry name" value="P-loop_NTPase"/>
</dbReference>
<dbReference type="PROSITE" id="PS50893">
    <property type="entry name" value="ABC_TRANSPORTER_2"/>
    <property type="match status" value="1"/>
</dbReference>
<keyword evidence="3 5" id="KW-0067">ATP-binding</keyword>
<dbReference type="GO" id="GO:0016887">
    <property type="term" value="F:ATP hydrolysis activity"/>
    <property type="evidence" value="ECO:0007669"/>
    <property type="project" value="InterPro"/>
</dbReference>
<dbReference type="AlphaFoldDB" id="A0A2A2MEB0"/>
<dbReference type="GO" id="GO:0043190">
    <property type="term" value="C:ATP-binding cassette (ABC) transporter complex"/>
    <property type="evidence" value="ECO:0007669"/>
    <property type="project" value="TreeGrafter"/>
</dbReference>
<dbReference type="GO" id="GO:0042626">
    <property type="term" value="F:ATPase-coupled transmembrane transporter activity"/>
    <property type="evidence" value="ECO:0007669"/>
    <property type="project" value="TreeGrafter"/>
</dbReference>
<name>A0A2A2MEB0_9GAMM</name>
<dbReference type="PANTHER" id="PTHR43553">
    <property type="entry name" value="HEAVY METAL TRANSPORTER"/>
    <property type="match status" value="1"/>
</dbReference>
<evidence type="ECO:0000256" key="3">
    <source>
        <dbReference type="ARBA" id="ARBA00022840"/>
    </source>
</evidence>
<accession>A0A2A2MEB0</accession>
<dbReference type="InterPro" id="IPR003439">
    <property type="entry name" value="ABC_transporter-like_ATP-bd"/>
</dbReference>
<evidence type="ECO:0000259" key="4">
    <source>
        <dbReference type="PROSITE" id="PS50893"/>
    </source>
</evidence>
<keyword evidence="2" id="KW-0547">Nucleotide-binding</keyword>
<dbReference type="GO" id="GO:0005524">
    <property type="term" value="F:ATP binding"/>
    <property type="evidence" value="ECO:0007669"/>
    <property type="project" value="UniProtKB-KW"/>
</dbReference>
<protein>
    <submittedName>
        <fullName evidence="5">ABC transporter ATP-binding protein</fullName>
    </submittedName>
</protein>
<dbReference type="Proteomes" id="UP000218796">
    <property type="component" value="Unassembled WGS sequence"/>
</dbReference>
<dbReference type="OrthoDB" id="5591868at2"/>
<dbReference type="SUPFAM" id="SSF52540">
    <property type="entry name" value="P-loop containing nucleoside triphosphate hydrolases"/>
    <property type="match status" value="1"/>
</dbReference>
<comment type="caution">
    <text evidence="5">The sequence shown here is derived from an EMBL/GenBank/DDBJ whole genome shotgun (WGS) entry which is preliminary data.</text>
</comment>
<dbReference type="Gene3D" id="3.40.50.300">
    <property type="entry name" value="P-loop containing nucleotide triphosphate hydrolases"/>
    <property type="match status" value="1"/>
</dbReference>
<dbReference type="RefSeq" id="WP_039186244.1">
    <property type="nucleotide sequence ID" value="NZ_CAUFSP010000015.1"/>
</dbReference>
<dbReference type="InterPro" id="IPR050095">
    <property type="entry name" value="ECF_ABC_transporter_ATP-bd"/>
</dbReference>
<evidence type="ECO:0000313" key="6">
    <source>
        <dbReference type="Proteomes" id="UP000218796"/>
    </source>
</evidence>
<gene>
    <name evidence="5" type="ORF">CJD50_06635</name>
</gene>
<keyword evidence="1" id="KW-0813">Transport</keyword>
<dbReference type="InterPro" id="IPR015856">
    <property type="entry name" value="ABC_transpr_CbiO/EcfA_su"/>
</dbReference>
<organism evidence="5 6">
    <name type="scientific">Hafnia paralvei</name>
    <dbReference type="NCBI Taxonomy" id="546367"/>
    <lineage>
        <taxon>Bacteria</taxon>
        <taxon>Pseudomonadati</taxon>
        <taxon>Pseudomonadota</taxon>
        <taxon>Gammaproteobacteria</taxon>
        <taxon>Enterobacterales</taxon>
        <taxon>Hafniaceae</taxon>
        <taxon>Hafnia</taxon>
    </lineage>
</organism>
<reference evidence="5 6" key="1">
    <citation type="submission" date="2017-08" db="EMBL/GenBank/DDBJ databases">
        <title>Draft Genome Sequence of Hafnia alvei CITHA-6 Isolated from Raw Bovine Milk.</title>
        <authorList>
            <person name="Culligan E.P."/>
            <person name="Mcsweeney A."/>
            <person name="O'Doherty C."/>
            <person name="Gleeson E."/>
            <person name="O'Riordan D."/>
            <person name="Sleator R.D."/>
        </authorList>
    </citation>
    <scope>NUCLEOTIDE SEQUENCE [LARGE SCALE GENOMIC DNA]</scope>
    <source>
        <strain evidence="5 6">CITHA-6</strain>
    </source>
</reference>
<dbReference type="InterPro" id="IPR017871">
    <property type="entry name" value="ABC_transporter-like_CS"/>
</dbReference>
<evidence type="ECO:0000313" key="5">
    <source>
        <dbReference type="EMBL" id="PAV97323.1"/>
    </source>
</evidence>
<feature type="domain" description="ABC transporter" evidence="4">
    <location>
        <begin position="5"/>
        <end position="243"/>
    </location>
</feature>
<sequence length="270" mass="29975">MAVLVNIERLSVDIHHAFRLGPLSLQMEQGQWLAILGGNGSGKSLLASLLVGGLEETEVSLVEGRGEILGHDIMRSDIPLYAKQWVQQSPYLQFSGCCFTVEDEIAFGPQNLALPATEILSRVETALQRFGCQHLRQRNPQSLSGGEAQKVLLASVMVMHPKLLVLDQALGRLSIEATYQCLDAILQYSRELQCSVILLEHRLFPAVDYCQQLILLDQGTTSPVDNHVLLSLIPQVILPEQLKKTLLDKPPHHNDLWDVLKSFLRDGQAC</sequence>
<dbReference type="Pfam" id="PF00005">
    <property type="entry name" value="ABC_tran"/>
    <property type="match status" value="1"/>
</dbReference>
<dbReference type="PROSITE" id="PS00211">
    <property type="entry name" value="ABC_TRANSPORTER_1"/>
    <property type="match status" value="1"/>
</dbReference>
<dbReference type="CDD" id="cd03225">
    <property type="entry name" value="ABC_cobalt_CbiO_domain1"/>
    <property type="match status" value="1"/>
</dbReference>
<keyword evidence="6" id="KW-1185">Reference proteome</keyword>
<proteinExistence type="predicted"/>
<dbReference type="EMBL" id="NQMS01000002">
    <property type="protein sequence ID" value="PAV97323.1"/>
    <property type="molecule type" value="Genomic_DNA"/>
</dbReference>
<evidence type="ECO:0000256" key="1">
    <source>
        <dbReference type="ARBA" id="ARBA00022448"/>
    </source>
</evidence>
<evidence type="ECO:0000256" key="2">
    <source>
        <dbReference type="ARBA" id="ARBA00022741"/>
    </source>
</evidence>